<comment type="similarity">
    <text evidence="9">Belongs to the methyl-accepting chemotaxis (MCP) protein family.</text>
</comment>
<keyword evidence="16" id="KW-1185">Reference proteome</keyword>
<dbReference type="SMART" id="SM00283">
    <property type="entry name" value="MA"/>
    <property type="match status" value="1"/>
</dbReference>
<evidence type="ECO:0000259" key="14">
    <source>
        <dbReference type="PROSITE" id="PS50885"/>
    </source>
</evidence>
<dbReference type="Gene3D" id="1.10.287.950">
    <property type="entry name" value="Methyl-accepting chemotaxis protein"/>
    <property type="match status" value="1"/>
</dbReference>
<evidence type="ECO:0000256" key="5">
    <source>
        <dbReference type="ARBA" id="ARBA00022692"/>
    </source>
</evidence>
<evidence type="ECO:0000313" key="16">
    <source>
        <dbReference type="Proteomes" id="UP001595453"/>
    </source>
</evidence>
<dbReference type="Pfam" id="PF00672">
    <property type="entry name" value="HAMP"/>
    <property type="match status" value="1"/>
</dbReference>
<feature type="coiled-coil region" evidence="11">
    <location>
        <begin position="52"/>
        <end position="83"/>
    </location>
</feature>
<feature type="domain" description="Methyl-accepting transducer" evidence="13">
    <location>
        <begin position="365"/>
        <end position="601"/>
    </location>
</feature>
<evidence type="ECO:0000256" key="4">
    <source>
        <dbReference type="ARBA" id="ARBA00022500"/>
    </source>
</evidence>
<feature type="transmembrane region" description="Helical" evidence="12">
    <location>
        <begin position="12"/>
        <end position="35"/>
    </location>
</feature>
<accession>A0ABV7CI07</accession>
<keyword evidence="3" id="KW-0488">Methylation</keyword>
<dbReference type="PROSITE" id="PS50885">
    <property type="entry name" value="HAMP"/>
    <property type="match status" value="1"/>
</dbReference>
<keyword evidence="2" id="KW-1003">Cell membrane</keyword>
<feature type="domain" description="HAMP" evidence="14">
    <location>
        <begin position="306"/>
        <end position="360"/>
    </location>
</feature>
<dbReference type="PANTHER" id="PTHR32089">
    <property type="entry name" value="METHYL-ACCEPTING CHEMOTAXIS PROTEIN MCPB"/>
    <property type="match status" value="1"/>
</dbReference>
<evidence type="ECO:0000259" key="13">
    <source>
        <dbReference type="PROSITE" id="PS50111"/>
    </source>
</evidence>
<dbReference type="Proteomes" id="UP001595453">
    <property type="component" value="Unassembled WGS sequence"/>
</dbReference>
<dbReference type="CDD" id="cd06225">
    <property type="entry name" value="HAMP"/>
    <property type="match status" value="1"/>
</dbReference>
<keyword evidence="7 12" id="KW-0472">Membrane</keyword>
<comment type="subcellular location">
    <subcellularLocation>
        <location evidence="1">Cell membrane</location>
        <topology evidence="1">Multi-pass membrane protein</topology>
    </subcellularLocation>
</comment>
<dbReference type="SUPFAM" id="SSF58104">
    <property type="entry name" value="Methyl-accepting chemotaxis protein (MCP) signaling domain"/>
    <property type="match status" value="1"/>
</dbReference>
<evidence type="ECO:0000313" key="15">
    <source>
        <dbReference type="EMBL" id="MFC3032250.1"/>
    </source>
</evidence>
<dbReference type="RefSeq" id="WP_377122470.1">
    <property type="nucleotide sequence ID" value="NZ_JBHRSD010000011.1"/>
</dbReference>
<evidence type="ECO:0000256" key="1">
    <source>
        <dbReference type="ARBA" id="ARBA00004651"/>
    </source>
</evidence>
<dbReference type="SMART" id="SM00304">
    <property type="entry name" value="HAMP"/>
    <property type="match status" value="3"/>
</dbReference>
<evidence type="ECO:0000256" key="11">
    <source>
        <dbReference type="SAM" id="Coils"/>
    </source>
</evidence>
<dbReference type="PANTHER" id="PTHR32089:SF39">
    <property type="entry name" value="METHYL-ACCEPTING CHEMOTAXIS PROTEIN HLYB"/>
    <property type="match status" value="1"/>
</dbReference>
<evidence type="ECO:0000256" key="3">
    <source>
        <dbReference type="ARBA" id="ARBA00022481"/>
    </source>
</evidence>
<sequence>MIHTRFSITQKITLLGSLIALTVAILIGATALFSAKDMIEQRMMQSELPSKVENINRALSQQIKELKNAAEQLSSNQLLLNAASQNALNEAVLVDELKRMTKQYNLVTASWANRQTAQYWNQNGFLRVLKQDQQDGWFFGFTQSGNAFSISIYQESPGDVKMFVNHQQLNGIGLAGLAKSIDDMQTMLSRMTIEQTGFVFVVDKTGQVQLHGDASKVAKARLSDFYGSDANNQLLASETFTIKEFNLDGEETIVAASPIAGTQLFVIAQVPRAEVFAGITKLQWTIISFALVIALIASFISLFLARTLSAPLSKMAELFSRLGSGDARLNYRVPDSPQPELQALGKGFNEFIAKIEQAIAQVACESSDIRQSSEQVFKQSQRNSKQLDNQKSQTISVAAAINEMGATVQEIAQSANNTAKLTEDSKLKSNQSHDHVQASQKTLLQLAKDIEGMAQQVNMLAGKTQSIANIVDVIRGISEQTNLLALNAAIESARAGEHGRGFAVVADEVRALASRTSKSTDEIQAMIAELTSASDSIVNQIAQSKKQADNSVAAMQTSVELIKIISDTADQINDMTTLIAAATEEQSNVVADVGRTIEQISTISDDVMQEQLNSEQAIHALADSAKALDTLVATFER</sequence>
<evidence type="ECO:0000256" key="7">
    <source>
        <dbReference type="ARBA" id="ARBA00023136"/>
    </source>
</evidence>
<gene>
    <name evidence="15" type="ORF">ACFOEE_06955</name>
</gene>
<proteinExistence type="inferred from homology"/>
<feature type="transmembrane region" description="Helical" evidence="12">
    <location>
        <begin position="282"/>
        <end position="305"/>
    </location>
</feature>
<dbReference type="Gene3D" id="3.30.450.20">
    <property type="entry name" value="PAS domain"/>
    <property type="match status" value="1"/>
</dbReference>
<keyword evidence="4" id="KW-0145">Chemotaxis</keyword>
<dbReference type="CDD" id="cd11386">
    <property type="entry name" value="MCP_signal"/>
    <property type="match status" value="1"/>
</dbReference>
<keyword evidence="11" id="KW-0175">Coiled coil</keyword>
<keyword evidence="5 12" id="KW-0812">Transmembrane</keyword>
<keyword evidence="6 12" id="KW-1133">Transmembrane helix</keyword>
<dbReference type="PROSITE" id="PS50111">
    <property type="entry name" value="CHEMOTAXIS_TRANSDUC_2"/>
    <property type="match status" value="1"/>
</dbReference>
<evidence type="ECO:0000256" key="9">
    <source>
        <dbReference type="ARBA" id="ARBA00029447"/>
    </source>
</evidence>
<keyword evidence="8 10" id="KW-0807">Transducer</keyword>
<evidence type="ECO:0000256" key="10">
    <source>
        <dbReference type="PROSITE-ProRule" id="PRU00284"/>
    </source>
</evidence>
<evidence type="ECO:0000256" key="12">
    <source>
        <dbReference type="SAM" id="Phobius"/>
    </source>
</evidence>
<evidence type="ECO:0000256" key="6">
    <source>
        <dbReference type="ARBA" id="ARBA00022989"/>
    </source>
</evidence>
<reference evidence="16" key="1">
    <citation type="journal article" date="2019" name="Int. J. Syst. Evol. Microbiol.">
        <title>The Global Catalogue of Microorganisms (GCM) 10K type strain sequencing project: providing services to taxonomists for standard genome sequencing and annotation.</title>
        <authorList>
            <consortium name="The Broad Institute Genomics Platform"/>
            <consortium name="The Broad Institute Genome Sequencing Center for Infectious Disease"/>
            <person name="Wu L."/>
            <person name="Ma J."/>
        </authorList>
    </citation>
    <scope>NUCLEOTIDE SEQUENCE [LARGE SCALE GENOMIC DNA]</scope>
    <source>
        <strain evidence="16">KCTC 42730</strain>
    </source>
</reference>
<dbReference type="CDD" id="cd12912">
    <property type="entry name" value="PDC2_MCP_like"/>
    <property type="match status" value="1"/>
</dbReference>
<protein>
    <submittedName>
        <fullName evidence="15">Methyl-accepting chemotaxis protein</fullName>
    </submittedName>
</protein>
<dbReference type="InterPro" id="IPR003660">
    <property type="entry name" value="HAMP_dom"/>
</dbReference>
<dbReference type="EMBL" id="JBHRSD010000011">
    <property type="protein sequence ID" value="MFC3032250.1"/>
    <property type="molecule type" value="Genomic_DNA"/>
</dbReference>
<evidence type="ECO:0000256" key="2">
    <source>
        <dbReference type="ARBA" id="ARBA00022475"/>
    </source>
</evidence>
<dbReference type="Pfam" id="PF00015">
    <property type="entry name" value="MCPsignal"/>
    <property type="match status" value="1"/>
</dbReference>
<evidence type="ECO:0000256" key="8">
    <source>
        <dbReference type="ARBA" id="ARBA00023224"/>
    </source>
</evidence>
<comment type="caution">
    <text evidence="15">The sequence shown here is derived from an EMBL/GenBank/DDBJ whole genome shotgun (WGS) entry which is preliminary data.</text>
</comment>
<dbReference type="InterPro" id="IPR004089">
    <property type="entry name" value="MCPsignal_dom"/>
</dbReference>
<name>A0ABV7CI07_9GAMM</name>
<organism evidence="15 16">
    <name type="scientific">Pseudoalteromonas fenneropenaei</name>
    <dbReference type="NCBI Taxonomy" id="1737459"/>
    <lineage>
        <taxon>Bacteria</taxon>
        <taxon>Pseudomonadati</taxon>
        <taxon>Pseudomonadota</taxon>
        <taxon>Gammaproteobacteria</taxon>
        <taxon>Alteromonadales</taxon>
        <taxon>Pseudoalteromonadaceae</taxon>
        <taxon>Pseudoalteromonas</taxon>
    </lineage>
</organism>